<feature type="compositionally biased region" description="Basic residues" evidence="1">
    <location>
        <begin position="764"/>
        <end position="785"/>
    </location>
</feature>
<evidence type="ECO:0000313" key="3">
    <source>
        <dbReference type="EMBL" id="MFH4979121.1"/>
    </source>
</evidence>
<name>A0ABD6ENW4_9BILA</name>
<proteinExistence type="predicted"/>
<protein>
    <recommendedName>
        <fullName evidence="2">C2H2-type domain-containing protein</fullName>
    </recommendedName>
</protein>
<dbReference type="EMBL" id="JBGFUD010003871">
    <property type="protein sequence ID" value="MFH4979121.1"/>
    <property type="molecule type" value="Genomic_DNA"/>
</dbReference>
<feature type="region of interest" description="Disordered" evidence="1">
    <location>
        <begin position="823"/>
        <end position="849"/>
    </location>
</feature>
<comment type="caution">
    <text evidence="3">The sequence shown here is derived from an EMBL/GenBank/DDBJ whole genome shotgun (WGS) entry which is preliminary data.</text>
</comment>
<accession>A0ABD6ENW4</accession>
<feature type="compositionally biased region" description="Basic and acidic residues" evidence="1">
    <location>
        <begin position="180"/>
        <end position="192"/>
    </location>
</feature>
<feature type="compositionally biased region" description="Low complexity" evidence="1">
    <location>
        <begin position="399"/>
        <end position="413"/>
    </location>
</feature>
<feature type="region of interest" description="Disordered" evidence="1">
    <location>
        <begin position="760"/>
        <end position="806"/>
    </location>
</feature>
<feature type="region of interest" description="Disordered" evidence="1">
    <location>
        <begin position="449"/>
        <end position="468"/>
    </location>
</feature>
<reference evidence="3 4" key="1">
    <citation type="submission" date="2024-08" db="EMBL/GenBank/DDBJ databases">
        <title>Gnathostoma spinigerum genome.</title>
        <authorList>
            <person name="Gonzalez-Bertolin B."/>
            <person name="Monzon S."/>
            <person name="Zaballos A."/>
            <person name="Jimenez P."/>
            <person name="Dekumyoy P."/>
            <person name="Varona S."/>
            <person name="Cuesta I."/>
            <person name="Sumanam S."/>
            <person name="Adisakwattana P."/>
            <person name="Gasser R.B."/>
            <person name="Hernandez-Gonzalez A."/>
            <person name="Young N.D."/>
            <person name="Perteguer M.J."/>
        </authorList>
    </citation>
    <scope>NUCLEOTIDE SEQUENCE [LARGE SCALE GENOMIC DNA]</scope>
    <source>
        <strain evidence="3">AL3</strain>
        <tissue evidence="3">Liver</tissue>
    </source>
</reference>
<dbReference type="InterPro" id="IPR013087">
    <property type="entry name" value="Znf_C2H2_type"/>
</dbReference>
<feature type="domain" description="C2H2-type" evidence="2">
    <location>
        <begin position="20"/>
        <end position="42"/>
    </location>
</feature>
<feature type="non-terminal residue" evidence="3">
    <location>
        <position position="1"/>
    </location>
</feature>
<feature type="region of interest" description="Disordered" evidence="1">
    <location>
        <begin position="565"/>
        <end position="584"/>
    </location>
</feature>
<organism evidence="3 4">
    <name type="scientific">Gnathostoma spinigerum</name>
    <dbReference type="NCBI Taxonomy" id="75299"/>
    <lineage>
        <taxon>Eukaryota</taxon>
        <taxon>Metazoa</taxon>
        <taxon>Ecdysozoa</taxon>
        <taxon>Nematoda</taxon>
        <taxon>Chromadorea</taxon>
        <taxon>Rhabditida</taxon>
        <taxon>Spirurina</taxon>
        <taxon>Gnathostomatomorpha</taxon>
        <taxon>Gnathostomatoidea</taxon>
        <taxon>Gnathostomatidae</taxon>
        <taxon>Gnathostoma</taxon>
    </lineage>
</organism>
<sequence length="899" mass="101885">EKRCSIRHIHEHLCYKKYVCQACSHSFYTEDDSMIHKWKSNHSINIVEDDYKEWLSGRIYMHCLLAAQSGVAAVIQKENMVSKTDGPLANHTRRSMEVVEVEGSATDFNCEKDNQGREQPGSKRKQRHLSETNEAVEHFTRASPQSKVTEACPLGEKQNEITVGTKDCALSAKVSFPTHHPQDRSMERRETSAEPTCNRLDSSQHLEDQLQKGFITCVKCRKEISCDYVKRRKHVLKYHCSHVTDSECQDILSTEMRTCFPGMVVFSDSQCIECGRHYRSENGRLGHVAKCHFQQLMQCVIPGCSFADSTPSAVKLHLQKDHDIPMSSESSNATFRKFMCAKKNFNACLAAHVLHYFPMELPRKMNLHDSLNHSGNRSSYITSDDVRERSPSLIRQRIENSSSSLHQGHSESNTNLKNMNGEKIFNASIRNDAGLRVSSRGNRSLNCEELEGRNTDIPQPSSSESKSVEISFLSSTFPFTKNSSVGEKPTTSDDVLEQILEDIQNGEVEELEDETKRFLCENELLPKSLAITGDQGQRFLNLHPTNVTEEKSKREGRKSDLMITGGSKNLMQQNPHKFDRSDPVAGSSLENVTFRAGKVGLLGDAPPLNFNGISSKVTDVRPSLTRFYPVTSRMKEESSSYPSSHMGSSQRHIFKLENQQPYLSFGRSHSSSSSQHESHSNELHLHVSQDYKQLQRNSFPLKFETVNPQVPSLTDVSAGGHDYIQSSKKVKVEELDKHVSVNQVDKPNFIGEEYCRNFSTVRRSQSRSHGYHGKRQRSRSVRRKISKEQKQGKKMKNKECCPANQHETIGNDKRKALSVIKKHKSASHGLKKPEKARESTTEDVKSKNNVAFHKKSKGNLNRTEKTLKVSKEMTWKGTKKRFSPTGMEDYNQTVFYGGL</sequence>
<dbReference type="AlphaFoldDB" id="A0ABD6ENW4"/>
<dbReference type="SMART" id="SM00355">
    <property type="entry name" value="ZnF_C2H2"/>
    <property type="match status" value="4"/>
</dbReference>
<keyword evidence="4" id="KW-1185">Reference proteome</keyword>
<feature type="region of interest" description="Disordered" evidence="1">
    <location>
        <begin position="398"/>
        <end position="417"/>
    </location>
</feature>
<feature type="region of interest" description="Disordered" evidence="1">
    <location>
        <begin position="105"/>
        <end position="130"/>
    </location>
</feature>
<evidence type="ECO:0000256" key="1">
    <source>
        <dbReference type="SAM" id="MobiDB-lite"/>
    </source>
</evidence>
<feature type="compositionally biased region" description="Basic and acidic residues" evidence="1">
    <location>
        <begin position="831"/>
        <end position="846"/>
    </location>
</feature>
<evidence type="ECO:0000259" key="2">
    <source>
        <dbReference type="PROSITE" id="PS00028"/>
    </source>
</evidence>
<dbReference type="PROSITE" id="PS00028">
    <property type="entry name" value="ZINC_FINGER_C2H2_1"/>
    <property type="match status" value="1"/>
</dbReference>
<evidence type="ECO:0000313" key="4">
    <source>
        <dbReference type="Proteomes" id="UP001608902"/>
    </source>
</evidence>
<feature type="compositionally biased region" description="Polar residues" evidence="1">
    <location>
        <begin position="566"/>
        <end position="575"/>
    </location>
</feature>
<feature type="region of interest" description="Disordered" evidence="1">
    <location>
        <begin position="177"/>
        <end position="198"/>
    </location>
</feature>
<dbReference type="Proteomes" id="UP001608902">
    <property type="component" value="Unassembled WGS sequence"/>
</dbReference>
<gene>
    <name evidence="3" type="ORF">AB6A40_005830</name>
</gene>